<keyword evidence="7" id="KW-1185">Reference proteome</keyword>
<feature type="transmembrane region" description="Helical" evidence="5">
    <location>
        <begin position="98"/>
        <end position="124"/>
    </location>
</feature>
<dbReference type="PANTHER" id="PTHR21284">
    <property type="entry name" value="EG:80H7.2 PROTEIN"/>
    <property type="match status" value="1"/>
</dbReference>
<evidence type="ECO:0000256" key="2">
    <source>
        <dbReference type="ARBA" id="ARBA00022692"/>
    </source>
</evidence>
<sequence>MDKGNPIPTYIKRGLPNLLAAICVALSTTLLVVAWATPNWLQWNTGVTTNSIFDKLGLWVKCNNNRDGNYGQTTYWPGYWETTSSLCVWIIGSSKVSAYLVAIQVLFTISTLILVVMAAFLAVYSCCKRSSIGKKFLMVTTALIFFSAILGTICVTLFGVKVYDWRSYDNYLSWSFHLAVVGLVFQFIAGFLFLNLTRISATVGMGYAVPNGNRNGHR</sequence>
<comment type="subcellular location">
    <subcellularLocation>
        <location evidence="1">Membrane</location>
        <topology evidence="1">Multi-pass membrane protein</topology>
    </subcellularLocation>
</comment>
<dbReference type="AlphaFoldDB" id="A0A226DWQ0"/>
<dbReference type="PANTHER" id="PTHR21284:SF12">
    <property type="entry name" value="EG:80H7.2 PROTEIN"/>
    <property type="match status" value="1"/>
</dbReference>
<organism evidence="6 7">
    <name type="scientific">Folsomia candida</name>
    <name type="common">Springtail</name>
    <dbReference type="NCBI Taxonomy" id="158441"/>
    <lineage>
        <taxon>Eukaryota</taxon>
        <taxon>Metazoa</taxon>
        <taxon>Ecdysozoa</taxon>
        <taxon>Arthropoda</taxon>
        <taxon>Hexapoda</taxon>
        <taxon>Collembola</taxon>
        <taxon>Entomobryomorpha</taxon>
        <taxon>Isotomoidea</taxon>
        <taxon>Isotomidae</taxon>
        <taxon>Proisotominae</taxon>
        <taxon>Folsomia</taxon>
    </lineage>
</organism>
<keyword evidence="3 5" id="KW-1133">Transmembrane helix</keyword>
<dbReference type="EMBL" id="LNIX01000010">
    <property type="protein sequence ID" value="OXA49244.1"/>
    <property type="molecule type" value="Genomic_DNA"/>
</dbReference>
<feature type="transmembrane region" description="Helical" evidence="5">
    <location>
        <begin position="171"/>
        <end position="194"/>
    </location>
</feature>
<dbReference type="Proteomes" id="UP000198287">
    <property type="component" value="Unassembled WGS sequence"/>
</dbReference>
<evidence type="ECO:0000256" key="5">
    <source>
        <dbReference type="SAM" id="Phobius"/>
    </source>
</evidence>
<evidence type="ECO:0000313" key="6">
    <source>
        <dbReference type="EMBL" id="OXA49244.1"/>
    </source>
</evidence>
<gene>
    <name evidence="6" type="ORF">Fcan01_15782</name>
</gene>
<protein>
    <submittedName>
        <fullName evidence="6">Lens fiber membrane intrinsic protein</fullName>
    </submittedName>
</protein>
<evidence type="ECO:0000256" key="3">
    <source>
        <dbReference type="ARBA" id="ARBA00022989"/>
    </source>
</evidence>
<evidence type="ECO:0000256" key="1">
    <source>
        <dbReference type="ARBA" id="ARBA00004141"/>
    </source>
</evidence>
<dbReference type="Gene3D" id="1.20.140.150">
    <property type="match status" value="1"/>
</dbReference>
<feature type="transmembrane region" description="Helical" evidence="5">
    <location>
        <begin position="136"/>
        <end position="159"/>
    </location>
</feature>
<keyword evidence="4 5" id="KW-0472">Membrane</keyword>
<accession>A0A226DWQ0</accession>
<keyword evidence="2 5" id="KW-0812">Transmembrane</keyword>
<reference evidence="6 7" key="1">
    <citation type="submission" date="2015-12" db="EMBL/GenBank/DDBJ databases">
        <title>The genome of Folsomia candida.</title>
        <authorList>
            <person name="Faddeeva A."/>
            <person name="Derks M.F."/>
            <person name="Anvar Y."/>
            <person name="Smit S."/>
            <person name="Van Straalen N."/>
            <person name="Roelofs D."/>
        </authorList>
    </citation>
    <scope>NUCLEOTIDE SEQUENCE [LARGE SCALE GENOMIC DNA]</scope>
    <source>
        <strain evidence="6 7">VU population</strain>
        <tissue evidence="6">Whole body</tissue>
    </source>
</reference>
<feature type="transmembrane region" description="Helical" evidence="5">
    <location>
        <begin position="18"/>
        <end position="37"/>
    </location>
</feature>
<dbReference type="InterPro" id="IPR004031">
    <property type="entry name" value="PMP22/EMP/MP20/Claudin"/>
</dbReference>
<evidence type="ECO:0000256" key="4">
    <source>
        <dbReference type="ARBA" id="ARBA00023136"/>
    </source>
</evidence>
<dbReference type="Pfam" id="PF13903">
    <property type="entry name" value="Claudin_2"/>
    <property type="match status" value="1"/>
</dbReference>
<evidence type="ECO:0000313" key="7">
    <source>
        <dbReference type="Proteomes" id="UP000198287"/>
    </source>
</evidence>
<proteinExistence type="predicted"/>
<dbReference type="GO" id="GO:0016020">
    <property type="term" value="C:membrane"/>
    <property type="evidence" value="ECO:0007669"/>
    <property type="project" value="UniProtKB-SubCell"/>
</dbReference>
<comment type="caution">
    <text evidence="6">The sequence shown here is derived from an EMBL/GenBank/DDBJ whole genome shotgun (WGS) entry which is preliminary data.</text>
</comment>
<name>A0A226DWQ0_FOLCA</name>